<dbReference type="EMBL" id="BK032646">
    <property type="protein sequence ID" value="DAF53066.1"/>
    <property type="molecule type" value="Genomic_DNA"/>
</dbReference>
<protein>
    <submittedName>
        <fullName evidence="1">Crossover junction endodeoxyribonuclease</fullName>
    </submittedName>
</protein>
<accession>A0A8S5SR63</accession>
<dbReference type="InterPro" id="IPR036614">
    <property type="entry name" value="RusA-like_sf"/>
</dbReference>
<dbReference type="GO" id="GO:0000287">
    <property type="term" value="F:magnesium ion binding"/>
    <property type="evidence" value="ECO:0007669"/>
    <property type="project" value="InterPro"/>
</dbReference>
<organism evidence="1">
    <name type="scientific">Siphoviridae sp. ctJyX12</name>
    <dbReference type="NCBI Taxonomy" id="2827840"/>
    <lineage>
        <taxon>Viruses</taxon>
        <taxon>Duplodnaviria</taxon>
        <taxon>Heunggongvirae</taxon>
        <taxon>Uroviricota</taxon>
        <taxon>Caudoviricetes</taxon>
    </lineage>
</organism>
<evidence type="ECO:0000313" key="1">
    <source>
        <dbReference type="EMBL" id="DAF53066.1"/>
    </source>
</evidence>
<dbReference type="SUPFAM" id="SSF103084">
    <property type="entry name" value="Holliday junction resolvase RusA"/>
    <property type="match status" value="1"/>
</dbReference>
<sequence>MITVKRIRKAPAYATTCPVCRTRIAPQGANMRIIIDAEKRGDRNQRDRARGLRPRRHRLHPRARLRACGTREGRGLDRGRAMRPIWTLDEILIPSAQMLSLNDRGDRRRTAPTVKNLRTTAMIRARAAGIGRSDRLRIVAWLRFPDSRRRDPHNYMPTLKAMVDGFVDAGVLPDDDRRHLQGPDLRCDLLAPMVAKRLGSQMFGITFEAYPFEGRAGTIG</sequence>
<dbReference type="Gene3D" id="3.30.1330.70">
    <property type="entry name" value="Holliday junction resolvase RusA"/>
    <property type="match status" value="1"/>
</dbReference>
<proteinExistence type="predicted"/>
<dbReference type="GO" id="GO:0006310">
    <property type="term" value="P:DNA recombination"/>
    <property type="evidence" value="ECO:0007669"/>
    <property type="project" value="InterPro"/>
</dbReference>
<dbReference type="GO" id="GO:0006281">
    <property type="term" value="P:DNA repair"/>
    <property type="evidence" value="ECO:0007669"/>
    <property type="project" value="InterPro"/>
</dbReference>
<reference evidence="1" key="1">
    <citation type="journal article" date="2021" name="Proc. Natl. Acad. Sci. U.S.A.">
        <title>A Catalog of Tens of Thousands of Viruses from Human Metagenomes Reveals Hidden Associations with Chronic Diseases.</title>
        <authorList>
            <person name="Tisza M.J."/>
            <person name="Buck C.B."/>
        </authorList>
    </citation>
    <scope>NUCLEOTIDE SEQUENCE</scope>
    <source>
        <strain evidence="1">CtJyX12</strain>
    </source>
</reference>
<name>A0A8S5SR63_9CAUD</name>